<accession>A0A8S0WQK0</accession>
<dbReference type="PANTHER" id="PTHR34535">
    <property type="entry name" value="HYDROGENASE MATURATION FACTOR HYPA"/>
    <property type="match status" value="1"/>
</dbReference>
<comment type="similarity">
    <text evidence="4">Belongs to the HypA/HybF family.</text>
</comment>
<feature type="binding site" evidence="4">
    <location>
        <position position="73"/>
    </location>
    <ligand>
        <name>Zn(2+)</name>
        <dbReference type="ChEBI" id="CHEBI:29105"/>
    </ligand>
</feature>
<evidence type="ECO:0000256" key="3">
    <source>
        <dbReference type="ARBA" id="ARBA00022833"/>
    </source>
</evidence>
<feature type="binding site" evidence="4">
    <location>
        <position position="76"/>
    </location>
    <ligand>
        <name>Zn(2+)</name>
        <dbReference type="ChEBI" id="CHEBI:29105"/>
    </ligand>
</feature>
<keyword evidence="3 4" id="KW-0862">Zinc</keyword>
<dbReference type="PANTHER" id="PTHR34535:SF3">
    <property type="entry name" value="HYDROGENASE MATURATION FACTOR HYPA"/>
    <property type="match status" value="1"/>
</dbReference>
<feature type="binding site" evidence="4">
    <location>
        <position position="92"/>
    </location>
    <ligand>
        <name>Zn(2+)</name>
        <dbReference type="ChEBI" id="CHEBI:29105"/>
    </ligand>
</feature>
<evidence type="ECO:0000313" key="5">
    <source>
        <dbReference type="EMBL" id="CAA9891489.1"/>
    </source>
</evidence>
<feature type="binding site" evidence="4">
    <location>
        <position position="89"/>
    </location>
    <ligand>
        <name>Zn(2+)</name>
        <dbReference type="ChEBI" id="CHEBI:29105"/>
    </ligand>
</feature>
<dbReference type="PIRSF" id="PIRSF004761">
    <property type="entry name" value="Hydrgn_mat_HypA"/>
    <property type="match status" value="1"/>
</dbReference>
<feature type="binding site" evidence="4">
    <location>
        <position position="2"/>
    </location>
    <ligand>
        <name>Ni(2+)</name>
        <dbReference type="ChEBI" id="CHEBI:49786"/>
    </ligand>
</feature>
<dbReference type="HAMAP" id="MF_00213">
    <property type="entry name" value="HypA_HybF"/>
    <property type="match status" value="1"/>
</dbReference>
<name>A0A8S0WQK0_9GAMM</name>
<keyword evidence="6" id="KW-1185">Reference proteome</keyword>
<gene>
    <name evidence="4 5" type="primary">hypA</name>
    <name evidence="5" type="ORF">METHB2_420003</name>
</gene>
<dbReference type="GO" id="GO:0016151">
    <property type="term" value="F:nickel cation binding"/>
    <property type="evidence" value="ECO:0007669"/>
    <property type="project" value="UniProtKB-UniRule"/>
</dbReference>
<sequence>MHELSLLENVREILENHAVQQSFSRVSQVTLEIGKLSCVEPNALRFGFDVVMKGSLAENAELTISEINGLGVCRQCQRQVEMESLYDPCIYCGSPFVKVIQGAEMRIKDLIVI</sequence>
<reference evidence="5 6" key="1">
    <citation type="submission" date="2020-02" db="EMBL/GenBank/DDBJ databases">
        <authorList>
            <person name="Hogendoorn C."/>
        </authorList>
    </citation>
    <scope>NUCLEOTIDE SEQUENCE [LARGE SCALE GENOMIC DNA]</scope>
    <source>
        <strain evidence="5">METHB21</strain>
    </source>
</reference>
<dbReference type="GO" id="GO:0008270">
    <property type="term" value="F:zinc ion binding"/>
    <property type="evidence" value="ECO:0007669"/>
    <property type="project" value="UniProtKB-UniRule"/>
</dbReference>
<protein>
    <recommendedName>
        <fullName evidence="4">Hydrogenase maturation factor HypA</fullName>
    </recommendedName>
</protein>
<dbReference type="Proteomes" id="UP000494216">
    <property type="component" value="Unassembled WGS sequence"/>
</dbReference>
<comment type="function">
    <text evidence="4">Involved in the maturation of [NiFe] hydrogenases. Required for nickel insertion into the metal center of the hydrogenase.</text>
</comment>
<keyword evidence="2 4" id="KW-0479">Metal-binding</keyword>
<dbReference type="AlphaFoldDB" id="A0A8S0WQK0"/>
<evidence type="ECO:0000256" key="4">
    <source>
        <dbReference type="HAMAP-Rule" id="MF_00213"/>
    </source>
</evidence>
<organism evidence="5 6">
    <name type="scientific">Candidatus Methylobacter favarea</name>
    <dbReference type="NCBI Taxonomy" id="2707345"/>
    <lineage>
        <taxon>Bacteria</taxon>
        <taxon>Pseudomonadati</taxon>
        <taxon>Pseudomonadota</taxon>
        <taxon>Gammaproteobacteria</taxon>
        <taxon>Methylococcales</taxon>
        <taxon>Methylococcaceae</taxon>
        <taxon>Methylobacter</taxon>
    </lineage>
</organism>
<comment type="caution">
    <text evidence="5">The sequence shown here is derived from an EMBL/GenBank/DDBJ whole genome shotgun (WGS) entry which is preliminary data.</text>
</comment>
<dbReference type="NCBIfam" id="TIGR00100">
    <property type="entry name" value="hypA"/>
    <property type="match status" value="1"/>
</dbReference>
<evidence type="ECO:0000256" key="2">
    <source>
        <dbReference type="ARBA" id="ARBA00022723"/>
    </source>
</evidence>
<proteinExistence type="inferred from homology"/>
<dbReference type="Gene3D" id="3.30.2320.80">
    <property type="match status" value="1"/>
</dbReference>
<dbReference type="RefSeq" id="WP_174626352.1">
    <property type="nucleotide sequence ID" value="NZ_CADCXN010000072.1"/>
</dbReference>
<keyword evidence="1 4" id="KW-0533">Nickel</keyword>
<evidence type="ECO:0000256" key="1">
    <source>
        <dbReference type="ARBA" id="ARBA00022596"/>
    </source>
</evidence>
<dbReference type="InterPro" id="IPR000688">
    <property type="entry name" value="HypA/HybF"/>
</dbReference>
<dbReference type="Pfam" id="PF01155">
    <property type="entry name" value="HypA"/>
    <property type="match status" value="1"/>
</dbReference>
<dbReference type="EMBL" id="CADCXN010000072">
    <property type="protein sequence ID" value="CAA9891489.1"/>
    <property type="molecule type" value="Genomic_DNA"/>
</dbReference>
<evidence type="ECO:0000313" key="6">
    <source>
        <dbReference type="Proteomes" id="UP000494216"/>
    </source>
</evidence>
<dbReference type="GO" id="GO:0051604">
    <property type="term" value="P:protein maturation"/>
    <property type="evidence" value="ECO:0007669"/>
    <property type="project" value="InterPro"/>
</dbReference>